<dbReference type="RefSeq" id="XP_064671457.1">
    <property type="nucleotide sequence ID" value="XM_064810265.1"/>
</dbReference>
<organism evidence="1 2">
    <name type="scientific">Canariomyces notabilis</name>
    <dbReference type="NCBI Taxonomy" id="2074819"/>
    <lineage>
        <taxon>Eukaryota</taxon>
        <taxon>Fungi</taxon>
        <taxon>Dikarya</taxon>
        <taxon>Ascomycota</taxon>
        <taxon>Pezizomycotina</taxon>
        <taxon>Sordariomycetes</taxon>
        <taxon>Sordariomycetidae</taxon>
        <taxon>Sordariales</taxon>
        <taxon>Chaetomiaceae</taxon>
        <taxon>Canariomyces</taxon>
    </lineage>
</organism>
<keyword evidence="2" id="KW-1185">Reference proteome</keyword>
<protein>
    <submittedName>
        <fullName evidence="1">Uncharacterized protein</fullName>
    </submittedName>
</protein>
<sequence>MTSNCYRTLGATHHPLSPAYLLCGCVDIVCERLVVQYSVSCSIFRDMVYSNTDLSVLTKWDHSGHIRKWAAPDCSRSRLDFLLQQKARKRPPEKGPYLITDRDHVLHIFHPNLPQQKLRLGDNNSTTRIFSYSSRPSIWRLARRCHFLLGNRHLALCRCWGQLASAGQ</sequence>
<gene>
    <name evidence="1" type="ORF">N656DRAFT_604830</name>
</gene>
<dbReference type="EMBL" id="MU853338">
    <property type="protein sequence ID" value="KAK4113887.1"/>
    <property type="molecule type" value="Genomic_DNA"/>
</dbReference>
<dbReference type="GeneID" id="89934390"/>
<dbReference type="AlphaFoldDB" id="A0AAN6YU53"/>
<dbReference type="Proteomes" id="UP001302812">
    <property type="component" value="Unassembled WGS sequence"/>
</dbReference>
<dbReference type="PROSITE" id="PS51257">
    <property type="entry name" value="PROKAR_LIPOPROTEIN"/>
    <property type="match status" value="1"/>
</dbReference>
<reference evidence="1" key="1">
    <citation type="journal article" date="2023" name="Mol. Phylogenet. Evol.">
        <title>Genome-scale phylogeny and comparative genomics of the fungal order Sordariales.</title>
        <authorList>
            <person name="Hensen N."/>
            <person name="Bonometti L."/>
            <person name="Westerberg I."/>
            <person name="Brannstrom I.O."/>
            <person name="Guillou S."/>
            <person name="Cros-Aarteil S."/>
            <person name="Calhoun S."/>
            <person name="Haridas S."/>
            <person name="Kuo A."/>
            <person name="Mondo S."/>
            <person name="Pangilinan J."/>
            <person name="Riley R."/>
            <person name="LaButti K."/>
            <person name="Andreopoulos B."/>
            <person name="Lipzen A."/>
            <person name="Chen C."/>
            <person name="Yan M."/>
            <person name="Daum C."/>
            <person name="Ng V."/>
            <person name="Clum A."/>
            <person name="Steindorff A."/>
            <person name="Ohm R.A."/>
            <person name="Martin F."/>
            <person name="Silar P."/>
            <person name="Natvig D.O."/>
            <person name="Lalanne C."/>
            <person name="Gautier V."/>
            <person name="Ament-Velasquez S.L."/>
            <person name="Kruys A."/>
            <person name="Hutchinson M.I."/>
            <person name="Powell A.J."/>
            <person name="Barry K."/>
            <person name="Miller A.N."/>
            <person name="Grigoriev I.V."/>
            <person name="Debuchy R."/>
            <person name="Gladieux P."/>
            <person name="Hiltunen Thoren M."/>
            <person name="Johannesson H."/>
        </authorList>
    </citation>
    <scope>NUCLEOTIDE SEQUENCE</scope>
    <source>
        <strain evidence="1">CBS 508.74</strain>
    </source>
</reference>
<proteinExistence type="predicted"/>
<name>A0AAN6YU53_9PEZI</name>
<evidence type="ECO:0000313" key="1">
    <source>
        <dbReference type="EMBL" id="KAK4113887.1"/>
    </source>
</evidence>
<evidence type="ECO:0000313" key="2">
    <source>
        <dbReference type="Proteomes" id="UP001302812"/>
    </source>
</evidence>
<reference evidence="1" key="2">
    <citation type="submission" date="2023-05" db="EMBL/GenBank/DDBJ databases">
        <authorList>
            <consortium name="Lawrence Berkeley National Laboratory"/>
            <person name="Steindorff A."/>
            <person name="Hensen N."/>
            <person name="Bonometti L."/>
            <person name="Westerberg I."/>
            <person name="Brannstrom I.O."/>
            <person name="Guillou S."/>
            <person name="Cros-Aarteil S."/>
            <person name="Calhoun S."/>
            <person name="Haridas S."/>
            <person name="Kuo A."/>
            <person name="Mondo S."/>
            <person name="Pangilinan J."/>
            <person name="Riley R."/>
            <person name="Labutti K."/>
            <person name="Andreopoulos B."/>
            <person name="Lipzen A."/>
            <person name="Chen C."/>
            <person name="Yanf M."/>
            <person name="Daum C."/>
            <person name="Ng V."/>
            <person name="Clum A."/>
            <person name="Ohm R."/>
            <person name="Martin F."/>
            <person name="Silar P."/>
            <person name="Natvig D."/>
            <person name="Lalanne C."/>
            <person name="Gautier V."/>
            <person name="Ament-Velasquez S.L."/>
            <person name="Kruys A."/>
            <person name="Hutchinson M.I."/>
            <person name="Powell A.J."/>
            <person name="Barry K."/>
            <person name="Miller A.N."/>
            <person name="Grigoriev I.V."/>
            <person name="Debuchy R."/>
            <person name="Gladieux P."/>
            <person name="Thoren M.H."/>
            <person name="Johannesson H."/>
        </authorList>
    </citation>
    <scope>NUCLEOTIDE SEQUENCE</scope>
    <source>
        <strain evidence="1">CBS 508.74</strain>
    </source>
</reference>
<comment type="caution">
    <text evidence="1">The sequence shown here is derived from an EMBL/GenBank/DDBJ whole genome shotgun (WGS) entry which is preliminary data.</text>
</comment>
<accession>A0AAN6YU53</accession>